<dbReference type="SUPFAM" id="SSF50129">
    <property type="entry name" value="GroES-like"/>
    <property type="match status" value="1"/>
</dbReference>
<keyword evidence="1" id="KW-0560">Oxidoreductase</keyword>
<feature type="domain" description="Alcohol dehydrogenase-like C-terminal" evidence="4">
    <location>
        <begin position="217"/>
        <end position="351"/>
    </location>
</feature>
<dbReference type="AlphaFoldDB" id="A0A9P9WL77"/>
<accession>A0A9P9WL77</accession>
<evidence type="ECO:0000256" key="3">
    <source>
        <dbReference type="ARBA" id="ARBA00083301"/>
    </source>
</evidence>
<dbReference type="PANTHER" id="PTHR43205:SF19">
    <property type="entry name" value="ENOYL REDUCTASE (ER) DOMAIN-CONTAINING PROTEIN"/>
    <property type="match status" value="1"/>
</dbReference>
<dbReference type="Proteomes" id="UP000829685">
    <property type="component" value="Unassembled WGS sequence"/>
</dbReference>
<dbReference type="InterPro" id="IPR011032">
    <property type="entry name" value="GroES-like_sf"/>
</dbReference>
<dbReference type="InterPro" id="IPR036291">
    <property type="entry name" value="NAD(P)-bd_dom_sf"/>
</dbReference>
<comment type="caution">
    <text evidence="5">The sequence shown here is derived from an EMBL/GenBank/DDBJ whole genome shotgun (WGS) entry which is preliminary data.</text>
</comment>
<name>A0A9P9WL77_9PEZI</name>
<dbReference type="PANTHER" id="PTHR43205">
    <property type="entry name" value="PROSTAGLANDIN REDUCTASE"/>
    <property type="match status" value="1"/>
</dbReference>
<dbReference type="GO" id="GO:0016628">
    <property type="term" value="F:oxidoreductase activity, acting on the CH-CH group of donors, NAD or NADP as acceptor"/>
    <property type="evidence" value="ECO:0007669"/>
    <property type="project" value="InterPro"/>
</dbReference>
<dbReference type="Gene3D" id="3.40.50.720">
    <property type="entry name" value="NAD(P)-binding Rossmann-like Domain"/>
    <property type="match status" value="1"/>
</dbReference>
<sequence length="399" mass="43499">MKMAARTTKQLILANKPAGMPVLSGPDATFKLQTVTLPELKEGEIVNNPDSYLEHNTYLEFYSCARCMPSQTMQANADLSRAQFPMSGSMSHLFTSARREFTFPGLRHSNILNSRAVLTRRSMRSGVIAEVLESKSPKIKAGDMVMDYHRGIWSELLILSDQECQLLAPLPNGLPLTHYLGTFGGSGLTSYTGLLYAGGAKRDSDQTVVVSAAGGATGSMVVQIAAKILKVKRVIGIAGSDEKCEWVKKIGAHECLNYKSPTFLEDLKAATPDEVDIYYDNVGGAILDAMLPRMKRLGKGTIAVCGAIAQYNADGKPMELHNWCEVFSARINIKGFIMFDFMEHVPAALQELIAAAADGRLDLSDAETVVQGTLEQQPEIWTRLYTGDNKGKLVTKLVA</sequence>
<evidence type="ECO:0000313" key="5">
    <source>
        <dbReference type="EMBL" id="KAI1868761.1"/>
    </source>
</evidence>
<gene>
    <name evidence="5" type="ORF">JX265_006740</name>
</gene>
<dbReference type="EMBL" id="JAFIMR010000016">
    <property type="protein sequence ID" value="KAI1868761.1"/>
    <property type="molecule type" value="Genomic_DNA"/>
</dbReference>
<keyword evidence="6" id="KW-1185">Reference proteome</keyword>
<organism evidence="5 6">
    <name type="scientific">Neoarthrinium moseri</name>
    <dbReference type="NCBI Taxonomy" id="1658444"/>
    <lineage>
        <taxon>Eukaryota</taxon>
        <taxon>Fungi</taxon>
        <taxon>Dikarya</taxon>
        <taxon>Ascomycota</taxon>
        <taxon>Pezizomycotina</taxon>
        <taxon>Sordariomycetes</taxon>
        <taxon>Xylariomycetidae</taxon>
        <taxon>Amphisphaeriales</taxon>
        <taxon>Apiosporaceae</taxon>
        <taxon>Neoarthrinium</taxon>
    </lineage>
</organism>
<reference evidence="5" key="1">
    <citation type="submission" date="2021-03" db="EMBL/GenBank/DDBJ databases">
        <title>Revisited historic fungal species revealed as producer of novel bioactive compounds through whole genome sequencing and comparative genomics.</title>
        <authorList>
            <person name="Vignolle G.A."/>
            <person name="Hochenegger N."/>
            <person name="Mach R.L."/>
            <person name="Mach-Aigner A.R."/>
            <person name="Javad Rahimi M."/>
            <person name="Salim K.A."/>
            <person name="Chan C.M."/>
            <person name="Lim L.B.L."/>
            <person name="Cai F."/>
            <person name="Druzhinina I.S."/>
            <person name="U'Ren J.M."/>
            <person name="Derntl C."/>
        </authorList>
    </citation>
    <scope>NUCLEOTIDE SEQUENCE</scope>
    <source>
        <strain evidence="5">TUCIM 5799</strain>
    </source>
</reference>
<evidence type="ECO:0000259" key="4">
    <source>
        <dbReference type="Pfam" id="PF00107"/>
    </source>
</evidence>
<proteinExistence type="predicted"/>
<dbReference type="SUPFAM" id="SSF51735">
    <property type="entry name" value="NAD(P)-binding Rossmann-fold domains"/>
    <property type="match status" value="1"/>
</dbReference>
<dbReference type="Gene3D" id="3.90.180.10">
    <property type="entry name" value="Medium-chain alcohol dehydrogenases, catalytic domain"/>
    <property type="match status" value="1"/>
</dbReference>
<evidence type="ECO:0000256" key="1">
    <source>
        <dbReference type="ARBA" id="ARBA00023002"/>
    </source>
</evidence>
<dbReference type="CDD" id="cd05288">
    <property type="entry name" value="PGDH"/>
    <property type="match status" value="1"/>
</dbReference>
<dbReference type="InterPro" id="IPR013149">
    <property type="entry name" value="ADH-like_C"/>
</dbReference>
<evidence type="ECO:0000313" key="6">
    <source>
        <dbReference type="Proteomes" id="UP000829685"/>
    </source>
</evidence>
<dbReference type="Pfam" id="PF00107">
    <property type="entry name" value="ADH_zinc_N"/>
    <property type="match status" value="1"/>
</dbReference>
<evidence type="ECO:0000256" key="2">
    <source>
        <dbReference type="ARBA" id="ARBA00069006"/>
    </source>
</evidence>
<dbReference type="InterPro" id="IPR045010">
    <property type="entry name" value="MDR_fam"/>
</dbReference>
<dbReference type="FunFam" id="3.40.50.720:FF:000121">
    <property type="entry name" value="Prostaglandin reductase 2"/>
    <property type="match status" value="1"/>
</dbReference>
<protein>
    <recommendedName>
        <fullName evidence="2">Dehydrogenase FUB6</fullName>
    </recommendedName>
    <alternativeName>
        <fullName evidence="3">Fusaric acid biosynthesis protein 6</fullName>
    </alternativeName>
</protein>